<dbReference type="RefSeq" id="WP_168907109.1">
    <property type="nucleotide sequence ID" value="NZ_CP051428.1"/>
</dbReference>
<dbReference type="InterPro" id="IPR038292">
    <property type="entry name" value="YmfJ/YflH_sf"/>
</dbReference>
<keyword evidence="3" id="KW-1185">Reference proteome</keyword>
<proteinExistence type="predicted"/>
<dbReference type="EMBL" id="CP051428">
    <property type="protein sequence ID" value="QJC51462.1"/>
    <property type="molecule type" value="Genomic_DNA"/>
</dbReference>
<name>A0A6H2GVP5_9BACL</name>
<evidence type="ECO:0000313" key="3">
    <source>
        <dbReference type="Proteomes" id="UP000502136"/>
    </source>
</evidence>
<dbReference type="InterPro" id="IPR021637">
    <property type="entry name" value="DUF3243"/>
</dbReference>
<dbReference type="Pfam" id="PF11588">
    <property type="entry name" value="DUF3243"/>
    <property type="match status" value="1"/>
</dbReference>
<protein>
    <submittedName>
        <fullName evidence="2">DUF3243 domain-containing protein</fullName>
    </submittedName>
</protein>
<gene>
    <name evidence="2" type="ORF">HGI30_07805</name>
</gene>
<accession>A0A6H2GVP5</accession>
<dbReference type="Proteomes" id="UP000502136">
    <property type="component" value="Chromosome"/>
</dbReference>
<organism evidence="2 3">
    <name type="scientific">Paenibacillus albicereus</name>
    <dbReference type="NCBI Taxonomy" id="2726185"/>
    <lineage>
        <taxon>Bacteria</taxon>
        <taxon>Bacillati</taxon>
        <taxon>Bacillota</taxon>
        <taxon>Bacilli</taxon>
        <taxon>Bacillales</taxon>
        <taxon>Paenibacillaceae</taxon>
        <taxon>Paenibacillus</taxon>
    </lineage>
</organism>
<reference evidence="2 3" key="1">
    <citation type="submission" date="2020-04" db="EMBL/GenBank/DDBJ databases">
        <title>Novel Paenibacillus strain UniB2 isolated from commercial digestive syrup.</title>
        <authorList>
            <person name="Thorat V."/>
            <person name="Kirdat K."/>
            <person name="Tiwarekar B."/>
            <person name="Yadav A."/>
        </authorList>
    </citation>
    <scope>NUCLEOTIDE SEQUENCE [LARGE SCALE GENOMIC DNA]</scope>
    <source>
        <strain evidence="2 3">UniB2</strain>
    </source>
</reference>
<dbReference type="AlphaFoldDB" id="A0A6H2GVP5"/>
<dbReference type="Gene3D" id="1.10.760.20">
    <property type="entry name" value="Protein of unknown function DUF3243"/>
    <property type="match status" value="1"/>
</dbReference>
<evidence type="ECO:0000256" key="1">
    <source>
        <dbReference type="SAM" id="MobiDB-lite"/>
    </source>
</evidence>
<evidence type="ECO:0000313" key="2">
    <source>
        <dbReference type="EMBL" id="QJC51462.1"/>
    </source>
</evidence>
<feature type="region of interest" description="Disordered" evidence="1">
    <location>
        <begin position="1"/>
        <end position="21"/>
    </location>
</feature>
<sequence length="122" mass="13880">MAHLDGTKGEPKATEAFDKVKDTIQGMDESKKDEILASFDEFKSYLGNRIDLARRIGLDDEQLAAAAEKVAGYLAEHEEPRNAEEKLLQELWKVGKEEERHMLAHMLVRLSQETNEPVLERS</sequence>
<dbReference type="KEGG" id="palr:HGI30_07805"/>